<dbReference type="PATRIC" id="fig|420890.5.peg.1367"/>
<evidence type="ECO:0000313" key="1">
    <source>
        <dbReference type="EMBL" id="BAK60844.1"/>
    </source>
</evidence>
<dbReference type="AlphaFoldDB" id="F9VEU3"/>
<gene>
    <name evidence="1" type="ordered locus">LCGL_1384</name>
</gene>
<dbReference type="Proteomes" id="UP000008520">
    <property type="component" value="Chromosome"/>
</dbReference>
<proteinExistence type="predicted"/>
<dbReference type="HOGENOM" id="CLU_1576516_0_0_9"/>
<name>F9VEU3_LACGL</name>
<dbReference type="KEGG" id="lgv:LCGL_1384"/>
<protein>
    <submittedName>
        <fullName evidence="1">Uncharacterized protein</fullName>
    </submittedName>
</protein>
<keyword evidence="2" id="KW-1185">Reference proteome</keyword>
<organism evidence="1 2">
    <name type="scientific">Lactococcus garvieae (strain Lg2)</name>
    <name type="common">Enterococcus seriolicida</name>
    <dbReference type="NCBI Taxonomy" id="420890"/>
    <lineage>
        <taxon>Bacteria</taxon>
        <taxon>Bacillati</taxon>
        <taxon>Bacillota</taxon>
        <taxon>Bacilli</taxon>
        <taxon>Lactobacillales</taxon>
        <taxon>Streptococcaceae</taxon>
        <taxon>Lactococcus</taxon>
    </lineage>
</organism>
<dbReference type="EMBL" id="AP009333">
    <property type="protein sequence ID" value="BAK60844.1"/>
    <property type="molecule type" value="Genomic_DNA"/>
</dbReference>
<accession>F9VEU3</accession>
<dbReference type="eggNOG" id="ENOG5033AHH">
    <property type="taxonomic scope" value="Bacteria"/>
</dbReference>
<dbReference type="RefSeq" id="WP_014025105.1">
    <property type="nucleotide sequence ID" value="NC_017490.1"/>
</dbReference>
<evidence type="ECO:0000313" key="2">
    <source>
        <dbReference type="Proteomes" id="UP000008520"/>
    </source>
</evidence>
<reference evidence="1 2" key="1">
    <citation type="journal article" date="2011" name="PLoS ONE">
        <title>Complete genome sequence and comparative analysis of the fish pathogen Lactococcus garvieae.</title>
        <authorList>
            <person name="Morita H."/>
            <person name="Toh H."/>
            <person name="Oshima K."/>
            <person name="Yoshizaki M."/>
            <person name="Kawanishi M."/>
            <person name="Nakaya K."/>
            <person name="Suzuki T."/>
            <person name="Miyauchi E."/>
            <person name="Ishii Y."/>
            <person name="Tanabe S."/>
            <person name="Murakami M."/>
            <person name="Hattori M."/>
        </authorList>
    </citation>
    <scope>NUCLEOTIDE SEQUENCE [LARGE SCALE GENOMIC DNA]</scope>
    <source>
        <strain evidence="1 2">Lg2</strain>
    </source>
</reference>
<sequence length="169" mass="19808">MYDYKTELFYISNVNNRSLFLELINRELNSSLVVKGIYNSREEFIKLLKKVNEIKFSNTSGLFSENSQSLIAMKNLTYSNADTEFEIDIKYKKLLKDLRFVKELFKESDKNHLHGLMIRGLDEKGFEHVFNIDGFIKKIILDVQKNQSGKYDETFIKESLLKKISELAS</sequence>